<evidence type="ECO:0000313" key="3">
    <source>
        <dbReference type="Proteomes" id="UP000809349"/>
    </source>
</evidence>
<name>A0ABS7SVA3_9BURK</name>
<evidence type="ECO:0000256" key="1">
    <source>
        <dbReference type="SAM" id="Phobius"/>
    </source>
</evidence>
<keyword evidence="1" id="KW-0812">Transmembrane</keyword>
<keyword evidence="1" id="KW-0472">Membrane</keyword>
<dbReference type="EMBL" id="JAFBIL020000010">
    <property type="protein sequence ID" value="MBZ2209886.1"/>
    <property type="molecule type" value="Genomic_DNA"/>
</dbReference>
<sequence length="78" mass="8579">MAEHVYLLTLFLPLGTVLLIFGMKYYAAVQQAKARLASDDAYRQVAEQAVAAQAETAAALADLKIRLATIEKILREVE</sequence>
<protein>
    <recommendedName>
        <fullName evidence="4">Phage-shock protein</fullName>
    </recommendedName>
</protein>
<organism evidence="2 3">
    <name type="scientific">Massilia soli</name>
    <dbReference type="NCBI Taxonomy" id="2792854"/>
    <lineage>
        <taxon>Bacteria</taxon>
        <taxon>Pseudomonadati</taxon>
        <taxon>Pseudomonadota</taxon>
        <taxon>Betaproteobacteria</taxon>
        <taxon>Burkholderiales</taxon>
        <taxon>Oxalobacteraceae</taxon>
        <taxon>Telluria group</taxon>
        <taxon>Massilia</taxon>
    </lineage>
</organism>
<proteinExistence type="predicted"/>
<evidence type="ECO:0000313" key="2">
    <source>
        <dbReference type="EMBL" id="MBZ2209886.1"/>
    </source>
</evidence>
<keyword evidence="1" id="KW-1133">Transmembrane helix</keyword>
<reference evidence="2 3" key="1">
    <citation type="submission" date="2021-08" db="EMBL/GenBank/DDBJ databases">
        <title>Massilia sp. R798.</title>
        <authorList>
            <person name="Baek J.H."/>
            <person name="Jung H.S."/>
            <person name="Kim K.R."/>
            <person name="Jeon C.O."/>
        </authorList>
    </citation>
    <scope>NUCLEOTIDE SEQUENCE [LARGE SCALE GENOMIC DNA]</scope>
    <source>
        <strain evidence="2 3">R798</strain>
    </source>
</reference>
<accession>A0ABS7SVA3</accession>
<comment type="caution">
    <text evidence="2">The sequence shown here is derived from an EMBL/GenBank/DDBJ whole genome shotgun (WGS) entry which is preliminary data.</text>
</comment>
<dbReference type="RefSeq" id="WP_223470753.1">
    <property type="nucleotide sequence ID" value="NZ_JAFBIL020000010.1"/>
</dbReference>
<gene>
    <name evidence="2" type="ORF">I4X03_021680</name>
</gene>
<keyword evidence="3" id="KW-1185">Reference proteome</keyword>
<evidence type="ECO:0008006" key="4">
    <source>
        <dbReference type="Google" id="ProtNLM"/>
    </source>
</evidence>
<dbReference type="Proteomes" id="UP000809349">
    <property type="component" value="Unassembled WGS sequence"/>
</dbReference>
<feature type="transmembrane region" description="Helical" evidence="1">
    <location>
        <begin position="6"/>
        <end position="27"/>
    </location>
</feature>